<dbReference type="EMBL" id="JAACJM010000188">
    <property type="protein sequence ID" value="KAF5339068.1"/>
    <property type="molecule type" value="Genomic_DNA"/>
</dbReference>
<dbReference type="Proteomes" id="UP000559256">
    <property type="component" value="Unassembled WGS sequence"/>
</dbReference>
<comment type="caution">
    <text evidence="2">The sequence shown here is derived from an EMBL/GenBank/DDBJ whole genome shotgun (WGS) entry which is preliminary data.</text>
</comment>
<evidence type="ECO:0000313" key="3">
    <source>
        <dbReference type="Proteomes" id="UP000559256"/>
    </source>
</evidence>
<protein>
    <submittedName>
        <fullName evidence="2">Uncharacterized protein</fullName>
    </submittedName>
</protein>
<sequence length="92" mass="10037">MGSNTYLKQNPEHKELSKVDTSGDARKDILDVDDLEVVAQELISNPWKVLNLAVHFMRIPAICPNCCVDRSSASAGHITKGGERSSLTEVEG</sequence>
<evidence type="ECO:0000256" key="1">
    <source>
        <dbReference type="SAM" id="MobiDB-lite"/>
    </source>
</evidence>
<proteinExistence type="predicted"/>
<reference evidence="2 3" key="1">
    <citation type="journal article" date="2020" name="ISME J.">
        <title>Uncovering the hidden diversity of litter-decomposition mechanisms in mushroom-forming fungi.</title>
        <authorList>
            <person name="Floudas D."/>
            <person name="Bentzer J."/>
            <person name="Ahren D."/>
            <person name="Johansson T."/>
            <person name="Persson P."/>
            <person name="Tunlid A."/>
        </authorList>
    </citation>
    <scope>NUCLEOTIDE SEQUENCE [LARGE SCALE GENOMIC DNA]</scope>
    <source>
        <strain evidence="2 3">CBS 291.85</strain>
    </source>
</reference>
<feature type="compositionally biased region" description="Basic and acidic residues" evidence="1">
    <location>
        <begin position="10"/>
        <end position="21"/>
    </location>
</feature>
<name>A0A8H5CE15_9AGAR</name>
<keyword evidence="3" id="KW-1185">Reference proteome</keyword>
<accession>A0A8H5CE15</accession>
<organism evidence="2 3">
    <name type="scientific">Tetrapyrgos nigripes</name>
    <dbReference type="NCBI Taxonomy" id="182062"/>
    <lineage>
        <taxon>Eukaryota</taxon>
        <taxon>Fungi</taxon>
        <taxon>Dikarya</taxon>
        <taxon>Basidiomycota</taxon>
        <taxon>Agaricomycotina</taxon>
        <taxon>Agaricomycetes</taxon>
        <taxon>Agaricomycetidae</taxon>
        <taxon>Agaricales</taxon>
        <taxon>Marasmiineae</taxon>
        <taxon>Marasmiaceae</taxon>
        <taxon>Tetrapyrgos</taxon>
    </lineage>
</organism>
<dbReference type="AlphaFoldDB" id="A0A8H5CE15"/>
<feature type="region of interest" description="Disordered" evidence="1">
    <location>
        <begin position="1"/>
        <end position="21"/>
    </location>
</feature>
<evidence type="ECO:0000313" key="2">
    <source>
        <dbReference type="EMBL" id="KAF5339068.1"/>
    </source>
</evidence>
<gene>
    <name evidence="2" type="ORF">D9758_016453</name>
</gene>